<proteinExistence type="predicted"/>
<evidence type="ECO:0000313" key="1">
    <source>
        <dbReference type="EMBL" id="TYK15126.1"/>
    </source>
</evidence>
<evidence type="ECO:0000313" key="2">
    <source>
        <dbReference type="Proteomes" id="UP000321947"/>
    </source>
</evidence>
<dbReference type="InterPro" id="IPR038765">
    <property type="entry name" value="Papain-like_cys_pep_sf"/>
</dbReference>
<dbReference type="EMBL" id="SSTD01008710">
    <property type="protein sequence ID" value="TYK15126.1"/>
    <property type="molecule type" value="Genomic_DNA"/>
</dbReference>
<dbReference type="Proteomes" id="UP000321947">
    <property type="component" value="Unassembled WGS sequence"/>
</dbReference>
<name>A0A5D3CXE9_CUCMM</name>
<organism evidence="1 2">
    <name type="scientific">Cucumis melo var. makuwa</name>
    <name type="common">Oriental melon</name>
    <dbReference type="NCBI Taxonomy" id="1194695"/>
    <lineage>
        <taxon>Eukaryota</taxon>
        <taxon>Viridiplantae</taxon>
        <taxon>Streptophyta</taxon>
        <taxon>Embryophyta</taxon>
        <taxon>Tracheophyta</taxon>
        <taxon>Spermatophyta</taxon>
        <taxon>Magnoliopsida</taxon>
        <taxon>eudicotyledons</taxon>
        <taxon>Gunneridae</taxon>
        <taxon>Pentapetalae</taxon>
        <taxon>rosids</taxon>
        <taxon>fabids</taxon>
        <taxon>Cucurbitales</taxon>
        <taxon>Cucurbitaceae</taxon>
        <taxon>Benincaseae</taxon>
        <taxon>Cucumis</taxon>
    </lineage>
</organism>
<sequence>MFHIKNLCKYTFTALDSSFITGIIKEPVIRQRLFDNHLLTADNKEAKWTDTTTHLPLWSEPDLDYYFTSAIGAIEDKVGWADVNYLIGCINIKEHWMAVAADMKKCKIYEFD</sequence>
<dbReference type="AlphaFoldDB" id="A0A5D3CXE9"/>
<gene>
    <name evidence="1" type="ORF">E5676_scaffold259G00590</name>
</gene>
<reference evidence="1 2" key="1">
    <citation type="submission" date="2019-08" db="EMBL/GenBank/DDBJ databases">
        <title>Draft genome sequences of two oriental melons (Cucumis melo L. var makuwa).</title>
        <authorList>
            <person name="Kwon S.-Y."/>
        </authorList>
    </citation>
    <scope>NUCLEOTIDE SEQUENCE [LARGE SCALE GENOMIC DNA]</scope>
    <source>
        <strain evidence="2">cv. Chang Bougi</strain>
        <tissue evidence="1">Leaf</tissue>
    </source>
</reference>
<dbReference type="SUPFAM" id="SSF54001">
    <property type="entry name" value="Cysteine proteinases"/>
    <property type="match status" value="1"/>
</dbReference>
<accession>A0A5D3CXE9</accession>
<comment type="caution">
    <text evidence="1">The sequence shown here is derived from an EMBL/GenBank/DDBJ whole genome shotgun (WGS) entry which is preliminary data.</text>
</comment>
<protein>
    <submittedName>
        <fullName evidence="1">Ulp1-like peptidase</fullName>
    </submittedName>
</protein>